<organism evidence="1">
    <name type="scientific">marine metagenome</name>
    <dbReference type="NCBI Taxonomy" id="408172"/>
    <lineage>
        <taxon>unclassified sequences</taxon>
        <taxon>metagenomes</taxon>
        <taxon>ecological metagenomes</taxon>
    </lineage>
</organism>
<dbReference type="EMBL" id="UINC01087779">
    <property type="protein sequence ID" value="SVC37443.1"/>
    <property type="molecule type" value="Genomic_DNA"/>
</dbReference>
<proteinExistence type="predicted"/>
<reference evidence="1" key="1">
    <citation type="submission" date="2018-05" db="EMBL/GenBank/DDBJ databases">
        <authorList>
            <person name="Lanie J.A."/>
            <person name="Ng W.-L."/>
            <person name="Kazmierczak K.M."/>
            <person name="Andrzejewski T.M."/>
            <person name="Davidsen T.M."/>
            <person name="Wayne K.J."/>
            <person name="Tettelin H."/>
            <person name="Glass J.I."/>
            <person name="Rusch D."/>
            <person name="Podicherti R."/>
            <person name="Tsui H.-C.T."/>
            <person name="Winkler M.E."/>
        </authorList>
    </citation>
    <scope>NUCLEOTIDE SEQUENCE</scope>
</reference>
<dbReference type="AlphaFoldDB" id="A0A382LMC1"/>
<evidence type="ECO:0000313" key="1">
    <source>
        <dbReference type="EMBL" id="SVC37443.1"/>
    </source>
</evidence>
<sequence length="37" mass="4023">MMEAFMTGLSSSILNLQSLVVSVASVMADTVLTLIWY</sequence>
<protein>
    <submittedName>
        <fullName evidence="1">Uncharacterized protein</fullName>
    </submittedName>
</protein>
<name>A0A382LMC1_9ZZZZ</name>
<gene>
    <name evidence="1" type="ORF">METZ01_LOCUS290297</name>
</gene>
<accession>A0A382LMC1</accession>